<protein>
    <submittedName>
        <fullName evidence="10">ABC transporter permease</fullName>
    </submittedName>
</protein>
<dbReference type="PANTHER" id="PTHR30294">
    <property type="entry name" value="MEMBRANE COMPONENT OF ABC TRANSPORTER YHHJ-RELATED"/>
    <property type="match status" value="1"/>
</dbReference>
<dbReference type="GO" id="GO:0140359">
    <property type="term" value="F:ABC-type transporter activity"/>
    <property type="evidence" value="ECO:0007669"/>
    <property type="project" value="InterPro"/>
</dbReference>
<evidence type="ECO:0000256" key="2">
    <source>
        <dbReference type="ARBA" id="ARBA00007783"/>
    </source>
</evidence>
<reference evidence="10" key="1">
    <citation type="journal article" date="2020" name="mSystems">
        <title>Genome- and Community-Level Interaction Insights into Carbon Utilization and Element Cycling Functions of Hydrothermarchaeota in Hydrothermal Sediment.</title>
        <authorList>
            <person name="Zhou Z."/>
            <person name="Liu Y."/>
            <person name="Xu W."/>
            <person name="Pan J."/>
            <person name="Luo Z.H."/>
            <person name="Li M."/>
        </authorList>
    </citation>
    <scope>NUCLEOTIDE SEQUENCE [LARGE SCALE GENOMIC DNA]</scope>
    <source>
        <strain evidence="10">SpSt-468</strain>
    </source>
</reference>
<sequence>MPEGAPPKVLAVVRKELIQLTRDPRSLLMIALIPLVVMLLFGVGYGGSSGKVGIIIVDMDRGQMASALIEAISETPTISVKAYAGSVEEARRLVSGGTAASALVIPEGFTPSLMSGSPVQILVVIDEASPTLASTVKDSMLAVTYYFQQEYARQIHGPSVELIYNSVYGPKVTNLEAFTPFVVALVLQLVPTTLISIAICREKEKGTFEQLIMSPVSRFDIIFGKLVAYFTATLVDMLITLFVAIYIFGVVIRGSILDLMLISTVYLLGSLGLGMLISVLSRNQLQANQAAIFIFIPFLLFCGGLAPVELLSPQAATIANINPMYHFIYALRGIMVKGYGLTQLLQPTGALLVYMGAMMSIAPALLKLRVE</sequence>
<organism evidence="10">
    <name type="scientific">Candidatus Methanomethylicus mesodigestus</name>
    <dbReference type="NCBI Taxonomy" id="1867258"/>
    <lineage>
        <taxon>Archaea</taxon>
        <taxon>Thermoproteota</taxon>
        <taxon>Methanosuratincolia</taxon>
        <taxon>Candidatus Methanomethylicales</taxon>
        <taxon>Candidatus Methanomethylicaceae</taxon>
        <taxon>Candidatus Methanomethylicus</taxon>
    </lineage>
</organism>
<evidence type="ECO:0000313" key="10">
    <source>
        <dbReference type="EMBL" id="HFK20030.1"/>
    </source>
</evidence>
<accession>A0A7C3IWL7</accession>
<feature type="transmembrane region" description="Helical" evidence="8">
    <location>
        <begin position="344"/>
        <end position="366"/>
    </location>
</feature>
<feature type="domain" description="ABC transmembrane type-2" evidence="9">
    <location>
        <begin position="144"/>
        <end position="369"/>
    </location>
</feature>
<evidence type="ECO:0000256" key="8">
    <source>
        <dbReference type="SAM" id="Phobius"/>
    </source>
</evidence>
<name>A0A7C3IWL7_9CREN</name>
<feature type="transmembrane region" description="Helical" evidence="8">
    <location>
        <begin position="260"/>
        <end position="280"/>
    </location>
</feature>
<evidence type="ECO:0000256" key="4">
    <source>
        <dbReference type="ARBA" id="ARBA00022475"/>
    </source>
</evidence>
<evidence type="ECO:0000256" key="1">
    <source>
        <dbReference type="ARBA" id="ARBA00004651"/>
    </source>
</evidence>
<dbReference type="InterPro" id="IPR047817">
    <property type="entry name" value="ABC2_TM_bact-type"/>
</dbReference>
<evidence type="ECO:0000256" key="6">
    <source>
        <dbReference type="ARBA" id="ARBA00022989"/>
    </source>
</evidence>
<dbReference type="InterPro" id="IPR051449">
    <property type="entry name" value="ABC-2_transporter_component"/>
</dbReference>
<dbReference type="AlphaFoldDB" id="A0A7C3IWL7"/>
<feature type="transmembrane region" description="Helical" evidence="8">
    <location>
        <begin position="221"/>
        <end position="248"/>
    </location>
</feature>
<comment type="caution">
    <text evidence="10">The sequence shown here is derived from an EMBL/GenBank/DDBJ whole genome shotgun (WGS) entry which is preliminary data.</text>
</comment>
<dbReference type="PANTHER" id="PTHR30294:SF29">
    <property type="entry name" value="MULTIDRUG ABC TRANSPORTER PERMEASE YBHS-RELATED"/>
    <property type="match status" value="1"/>
</dbReference>
<comment type="similarity">
    <text evidence="2">Belongs to the ABC-2 integral membrane protein family.</text>
</comment>
<evidence type="ECO:0000256" key="3">
    <source>
        <dbReference type="ARBA" id="ARBA00022448"/>
    </source>
</evidence>
<evidence type="ECO:0000259" key="9">
    <source>
        <dbReference type="PROSITE" id="PS51012"/>
    </source>
</evidence>
<gene>
    <name evidence="10" type="ORF">ENS19_01985</name>
</gene>
<keyword evidence="7 8" id="KW-0472">Membrane</keyword>
<keyword evidence="3" id="KW-0813">Transport</keyword>
<comment type="subcellular location">
    <subcellularLocation>
        <location evidence="1">Cell membrane</location>
        <topology evidence="1">Multi-pass membrane protein</topology>
    </subcellularLocation>
</comment>
<feature type="transmembrane region" description="Helical" evidence="8">
    <location>
        <begin position="287"/>
        <end position="306"/>
    </location>
</feature>
<evidence type="ECO:0000256" key="7">
    <source>
        <dbReference type="ARBA" id="ARBA00023136"/>
    </source>
</evidence>
<dbReference type="EMBL" id="DSTX01000002">
    <property type="protein sequence ID" value="HFK20030.1"/>
    <property type="molecule type" value="Genomic_DNA"/>
</dbReference>
<keyword evidence="4" id="KW-1003">Cell membrane</keyword>
<dbReference type="InterPro" id="IPR013525">
    <property type="entry name" value="ABC2_TM"/>
</dbReference>
<proteinExistence type="inferred from homology"/>
<keyword evidence="5 8" id="KW-0812">Transmembrane</keyword>
<dbReference type="Gene3D" id="3.40.1710.10">
    <property type="entry name" value="abc type-2 transporter like domain"/>
    <property type="match status" value="1"/>
</dbReference>
<dbReference type="GO" id="GO:0005886">
    <property type="term" value="C:plasma membrane"/>
    <property type="evidence" value="ECO:0007669"/>
    <property type="project" value="UniProtKB-SubCell"/>
</dbReference>
<feature type="transmembrane region" description="Helical" evidence="8">
    <location>
        <begin position="27"/>
        <end position="45"/>
    </location>
</feature>
<evidence type="ECO:0000256" key="5">
    <source>
        <dbReference type="ARBA" id="ARBA00022692"/>
    </source>
</evidence>
<dbReference type="Pfam" id="PF12698">
    <property type="entry name" value="ABC2_membrane_3"/>
    <property type="match status" value="1"/>
</dbReference>
<dbReference type="PROSITE" id="PS51012">
    <property type="entry name" value="ABC_TM2"/>
    <property type="match status" value="1"/>
</dbReference>
<keyword evidence="6 8" id="KW-1133">Transmembrane helix</keyword>